<evidence type="ECO:0000313" key="2">
    <source>
        <dbReference type="EMBL" id="KAK2169494.1"/>
    </source>
</evidence>
<evidence type="ECO:0000256" key="1">
    <source>
        <dbReference type="SAM" id="MobiDB-lite"/>
    </source>
</evidence>
<dbReference type="AlphaFoldDB" id="A0AAD9NJI8"/>
<feature type="compositionally biased region" description="Basic and acidic residues" evidence="1">
    <location>
        <begin position="74"/>
        <end position="96"/>
    </location>
</feature>
<keyword evidence="3" id="KW-1185">Reference proteome</keyword>
<organism evidence="2 3">
    <name type="scientific">Paralvinella palmiformis</name>
    <dbReference type="NCBI Taxonomy" id="53620"/>
    <lineage>
        <taxon>Eukaryota</taxon>
        <taxon>Metazoa</taxon>
        <taxon>Spiralia</taxon>
        <taxon>Lophotrochozoa</taxon>
        <taxon>Annelida</taxon>
        <taxon>Polychaeta</taxon>
        <taxon>Sedentaria</taxon>
        <taxon>Canalipalpata</taxon>
        <taxon>Terebellida</taxon>
        <taxon>Terebelliformia</taxon>
        <taxon>Alvinellidae</taxon>
        <taxon>Paralvinella</taxon>
    </lineage>
</organism>
<evidence type="ECO:0000313" key="3">
    <source>
        <dbReference type="Proteomes" id="UP001208570"/>
    </source>
</evidence>
<gene>
    <name evidence="2" type="ORF">LSH36_9g03028</name>
</gene>
<protein>
    <submittedName>
        <fullName evidence="2">Uncharacterized protein</fullName>
    </submittedName>
</protein>
<comment type="caution">
    <text evidence="2">The sequence shown here is derived from an EMBL/GenBank/DDBJ whole genome shotgun (WGS) entry which is preliminary data.</text>
</comment>
<proteinExistence type="predicted"/>
<dbReference type="Proteomes" id="UP001208570">
    <property type="component" value="Unassembled WGS sequence"/>
</dbReference>
<dbReference type="EMBL" id="JAODUP010000009">
    <property type="protein sequence ID" value="KAK2169494.1"/>
    <property type="molecule type" value="Genomic_DNA"/>
</dbReference>
<sequence length="224" mass="24491">MESNTETSGVPLGDGMAADELQITSEATLLNDRRNTSAETVLEGDKQVTSDENISQDGERETRQQDDEVVTSGENKEQNDKQMESSEIPKKDDDQLRLDDVPAIESNVSATSSIAKSSNDGDRVNVHELGTLTVKTDVDEKKAARDSARSKRKEDKAIGKETLISQHGTILLHLIVTELCNVVILLFSFGEATVKKYNVDCGTVRWFTIVLTDIGDGTLCTDTV</sequence>
<name>A0AAD9NJI8_9ANNE</name>
<reference evidence="2" key="1">
    <citation type="journal article" date="2023" name="Mol. Biol. Evol.">
        <title>Third-Generation Sequencing Reveals the Adaptive Role of the Epigenome in Three Deep-Sea Polychaetes.</title>
        <authorList>
            <person name="Perez M."/>
            <person name="Aroh O."/>
            <person name="Sun Y."/>
            <person name="Lan Y."/>
            <person name="Juniper S.K."/>
            <person name="Young C.R."/>
            <person name="Angers B."/>
            <person name="Qian P.Y."/>
        </authorList>
    </citation>
    <scope>NUCLEOTIDE SEQUENCE</scope>
    <source>
        <strain evidence="2">P08H-3</strain>
    </source>
</reference>
<accession>A0AAD9NJI8</accession>
<feature type="region of interest" description="Disordered" evidence="1">
    <location>
        <begin position="1"/>
        <end position="96"/>
    </location>
</feature>
<feature type="compositionally biased region" description="Basic and acidic residues" evidence="1">
    <location>
        <begin position="57"/>
        <end position="66"/>
    </location>
</feature>